<evidence type="ECO:0000313" key="2">
    <source>
        <dbReference type="EMBL" id="SFM77451.1"/>
    </source>
</evidence>
<accession>A0A1I4TLF0</accession>
<dbReference type="Gene3D" id="3.40.190.10">
    <property type="entry name" value="Periplasmic binding protein-like II"/>
    <property type="match status" value="2"/>
</dbReference>
<protein>
    <submittedName>
        <fullName evidence="2">Polar amino acid transport system substrate-binding protein</fullName>
    </submittedName>
</protein>
<proteinExistence type="inferred from homology"/>
<comment type="similarity">
    <text evidence="1">Belongs to the bacterial solute-binding protein 3 family.</text>
</comment>
<dbReference type="PANTHER" id="PTHR35936">
    <property type="entry name" value="MEMBRANE-BOUND LYTIC MUREIN TRANSGLYCOSYLASE F"/>
    <property type="match status" value="1"/>
</dbReference>
<dbReference type="STRING" id="488535.SAMN04487963_3648"/>
<dbReference type="AlphaFoldDB" id="A0A1I4TLF0"/>
<dbReference type="EMBL" id="FOUE01000008">
    <property type="protein sequence ID" value="SFM77451.1"/>
    <property type="molecule type" value="Genomic_DNA"/>
</dbReference>
<reference evidence="3" key="1">
    <citation type="submission" date="2016-10" db="EMBL/GenBank/DDBJ databases">
        <authorList>
            <person name="Varghese N."/>
            <person name="Submissions S."/>
        </authorList>
    </citation>
    <scope>NUCLEOTIDE SEQUENCE [LARGE SCALE GENOMIC DNA]</scope>
    <source>
        <strain evidence="3">CGMCC 1.7061</strain>
    </source>
</reference>
<evidence type="ECO:0000313" key="3">
    <source>
        <dbReference type="Proteomes" id="UP000198519"/>
    </source>
</evidence>
<dbReference type="Proteomes" id="UP000198519">
    <property type="component" value="Unassembled WGS sequence"/>
</dbReference>
<keyword evidence="3" id="KW-1185">Reference proteome</keyword>
<organism evidence="2 3">
    <name type="scientific">Marinobacter zhejiangensis</name>
    <dbReference type="NCBI Taxonomy" id="488535"/>
    <lineage>
        <taxon>Bacteria</taxon>
        <taxon>Pseudomonadati</taxon>
        <taxon>Pseudomonadota</taxon>
        <taxon>Gammaproteobacteria</taxon>
        <taxon>Pseudomonadales</taxon>
        <taxon>Marinobacteraceae</taxon>
        <taxon>Marinobacter</taxon>
    </lineage>
</organism>
<gene>
    <name evidence="2" type="ORF">SAMN04487963_3648</name>
</gene>
<name>A0A1I4TLF0_9GAMM</name>
<evidence type="ECO:0000256" key="1">
    <source>
        <dbReference type="ARBA" id="ARBA00010333"/>
    </source>
</evidence>
<sequence>MGLAPFLRPVPTLNMRKLLQLILALTIVSSPQGRAETVMLTSLEWPPYSGEELPNQGTAIEVARAAFQAAGHTLLVDFFPWSRTIATVQTSENHIGYLPEYKFDTDVFVMSAPIGISTVGFAERRSAPVHWDNLDDLSMVTVGVVQDYANTPDLDARIAAGSIQVSEAITDSQNLLKLAAGRVDLVVIDPEVLAYLCDHNPRVRAISDQLQMNPKTLATQTLHVAFENTEAGRRWLAIFNEALAGIEIPGAREASPQQ</sequence>
<dbReference type="PANTHER" id="PTHR35936:SF25">
    <property type="entry name" value="ABC TRANSPORTER SUBSTRATE-BINDING PROTEIN"/>
    <property type="match status" value="1"/>
</dbReference>
<dbReference type="SUPFAM" id="SSF53850">
    <property type="entry name" value="Periplasmic binding protein-like II"/>
    <property type="match status" value="1"/>
</dbReference>